<feature type="domain" description="Helicase ATP-binding" evidence="4">
    <location>
        <begin position="3"/>
        <end position="188"/>
    </location>
</feature>
<evidence type="ECO:0000256" key="1">
    <source>
        <dbReference type="ARBA" id="ARBA00022741"/>
    </source>
</evidence>
<evidence type="ECO:0000259" key="4">
    <source>
        <dbReference type="PROSITE" id="PS51192"/>
    </source>
</evidence>
<evidence type="ECO:0000256" key="3">
    <source>
        <dbReference type="ARBA" id="ARBA00022840"/>
    </source>
</evidence>
<dbReference type="EMBL" id="JAAOAM010000013">
    <property type="protein sequence ID" value="KAF5558020.1"/>
    <property type="molecule type" value="Genomic_DNA"/>
</dbReference>
<evidence type="ECO:0000313" key="6">
    <source>
        <dbReference type="Proteomes" id="UP000522262"/>
    </source>
</evidence>
<reference evidence="5 6" key="1">
    <citation type="submission" date="2020-05" db="EMBL/GenBank/DDBJ databases">
        <title>Identification and distribution of gene clusters putatively required for synthesis of sphingolipid metabolism inhibitors in phylogenetically diverse species of the filamentous fungus Fusarium.</title>
        <authorList>
            <person name="Kim H.-S."/>
            <person name="Busman M."/>
            <person name="Brown D.W."/>
            <person name="Divon H."/>
            <person name="Uhlig S."/>
            <person name="Proctor R.H."/>
        </authorList>
    </citation>
    <scope>NUCLEOTIDE SEQUENCE [LARGE SCALE GENOMIC DNA]</scope>
    <source>
        <strain evidence="5 6">NRRL 53147</strain>
    </source>
</reference>
<dbReference type="Pfam" id="PF00176">
    <property type="entry name" value="SNF2-rel_dom"/>
    <property type="match status" value="1"/>
</dbReference>
<dbReference type="SUPFAM" id="SSF52540">
    <property type="entry name" value="P-loop containing nucleoside triphosphate hydrolases"/>
    <property type="match status" value="1"/>
</dbReference>
<name>A0A8H5JPZ7_9HYPO</name>
<dbReference type="InterPro" id="IPR050628">
    <property type="entry name" value="SNF2_RAD54_helicase_TF"/>
</dbReference>
<dbReference type="GO" id="GO:0006281">
    <property type="term" value="P:DNA repair"/>
    <property type="evidence" value="ECO:0007669"/>
    <property type="project" value="TreeGrafter"/>
</dbReference>
<keyword evidence="3" id="KW-0067">ATP-binding</keyword>
<proteinExistence type="predicted"/>
<dbReference type="PANTHER" id="PTHR45626:SF11">
    <property type="entry name" value="FAMILY HELICASE, PUTATIVE (AFU_ORTHOLOGUE AFUA_5G06590)-RELATED"/>
    <property type="match status" value="1"/>
</dbReference>
<dbReference type="InterPro" id="IPR027417">
    <property type="entry name" value="P-loop_NTPase"/>
</dbReference>
<dbReference type="GO" id="GO:0005524">
    <property type="term" value="F:ATP binding"/>
    <property type="evidence" value="ECO:0007669"/>
    <property type="project" value="UniProtKB-KW"/>
</dbReference>
<sequence length="192" mass="21734">MVCLAKSPFKGGFLADAMGLGKSLQALVAALEVKWTMSKRSGFIAIVSVLQWVDDIKRHFKPIDTTLLLDYDIVIFSHDFLKSRYKESVTSENLCHTGPALGLAKARKIRRGNVERPNLALHSNCYSQFNQNIAVLILDESHDCCNDESLYFDAVKSLKYHHLFMLTGTPMFNRFHDIVGSVTTLSRWRPLQ</sequence>
<dbReference type="AlphaFoldDB" id="A0A8H5JPZ7"/>
<dbReference type="InterPro" id="IPR014001">
    <property type="entry name" value="Helicase_ATP-bd"/>
</dbReference>
<dbReference type="GO" id="GO:0005634">
    <property type="term" value="C:nucleus"/>
    <property type="evidence" value="ECO:0007669"/>
    <property type="project" value="TreeGrafter"/>
</dbReference>
<dbReference type="InterPro" id="IPR038718">
    <property type="entry name" value="SNF2-like_sf"/>
</dbReference>
<dbReference type="GO" id="GO:0008094">
    <property type="term" value="F:ATP-dependent activity, acting on DNA"/>
    <property type="evidence" value="ECO:0007669"/>
    <property type="project" value="TreeGrafter"/>
</dbReference>
<dbReference type="GO" id="GO:0016787">
    <property type="term" value="F:hydrolase activity"/>
    <property type="evidence" value="ECO:0007669"/>
    <property type="project" value="UniProtKB-KW"/>
</dbReference>
<accession>A0A8H5JPZ7</accession>
<comment type="caution">
    <text evidence="5">The sequence shown here is derived from an EMBL/GenBank/DDBJ whole genome shotgun (WGS) entry which is preliminary data.</text>
</comment>
<dbReference type="PROSITE" id="PS51192">
    <property type="entry name" value="HELICASE_ATP_BIND_1"/>
    <property type="match status" value="1"/>
</dbReference>
<gene>
    <name evidence="5" type="ORF">FMEXI_521</name>
</gene>
<dbReference type="Gene3D" id="3.40.50.10810">
    <property type="entry name" value="Tandem AAA-ATPase domain"/>
    <property type="match status" value="1"/>
</dbReference>
<keyword evidence="1" id="KW-0547">Nucleotide-binding</keyword>
<organism evidence="5 6">
    <name type="scientific">Fusarium mexicanum</name>
    <dbReference type="NCBI Taxonomy" id="751941"/>
    <lineage>
        <taxon>Eukaryota</taxon>
        <taxon>Fungi</taxon>
        <taxon>Dikarya</taxon>
        <taxon>Ascomycota</taxon>
        <taxon>Pezizomycotina</taxon>
        <taxon>Sordariomycetes</taxon>
        <taxon>Hypocreomycetidae</taxon>
        <taxon>Hypocreales</taxon>
        <taxon>Nectriaceae</taxon>
        <taxon>Fusarium</taxon>
        <taxon>Fusarium fujikuroi species complex</taxon>
    </lineage>
</organism>
<protein>
    <recommendedName>
        <fullName evidence="4">Helicase ATP-binding domain-containing protein</fullName>
    </recommendedName>
</protein>
<evidence type="ECO:0000256" key="2">
    <source>
        <dbReference type="ARBA" id="ARBA00022801"/>
    </source>
</evidence>
<keyword evidence="6" id="KW-1185">Reference proteome</keyword>
<evidence type="ECO:0000313" key="5">
    <source>
        <dbReference type="EMBL" id="KAF5558020.1"/>
    </source>
</evidence>
<dbReference type="Proteomes" id="UP000522262">
    <property type="component" value="Unassembled WGS sequence"/>
</dbReference>
<dbReference type="PANTHER" id="PTHR45626">
    <property type="entry name" value="TRANSCRIPTION TERMINATION FACTOR 2-RELATED"/>
    <property type="match status" value="1"/>
</dbReference>
<dbReference type="InterPro" id="IPR000330">
    <property type="entry name" value="SNF2_N"/>
</dbReference>
<keyword evidence="2" id="KW-0378">Hydrolase</keyword>